<name>A0A938B4M8_UNCTE</name>
<dbReference type="AlphaFoldDB" id="A0A938B4M8"/>
<dbReference type="Proteomes" id="UP000712673">
    <property type="component" value="Unassembled WGS sequence"/>
</dbReference>
<feature type="region of interest" description="Disordered" evidence="1">
    <location>
        <begin position="1"/>
        <end position="38"/>
    </location>
</feature>
<evidence type="ECO:0000313" key="3">
    <source>
        <dbReference type="Proteomes" id="UP000712673"/>
    </source>
</evidence>
<organism evidence="2 3">
    <name type="scientific">Tectimicrobiota bacterium</name>
    <dbReference type="NCBI Taxonomy" id="2528274"/>
    <lineage>
        <taxon>Bacteria</taxon>
        <taxon>Pseudomonadati</taxon>
        <taxon>Nitrospinota/Tectimicrobiota group</taxon>
        <taxon>Candidatus Tectimicrobiota</taxon>
    </lineage>
</organism>
<comment type="caution">
    <text evidence="2">The sequence shown here is derived from an EMBL/GenBank/DDBJ whole genome shotgun (WGS) entry which is preliminary data.</text>
</comment>
<evidence type="ECO:0000313" key="2">
    <source>
        <dbReference type="EMBL" id="MBM3226636.1"/>
    </source>
</evidence>
<proteinExistence type="predicted"/>
<gene>
    <name evidence="2" type="ORF">FJZ47_22965</name>
</gene>
<reference evidence="2" key="1">
    <citation type="submission" date="2019-03" db="EMBL/GenBank/DDBJ databases">
        <title>Lake Tanganyika Metagenome-Assembled Genomes (MAGs).</title>
        <authorList>
            <person name="Tran P."/>
        </authorList>
    </citation>
    <scope>NUCLEOTIDE SEQUENCE</scope>
    <source>
        <strain evidence="2">K_DeepCast_65m_m2_066</strain>
    </source>
</reference>
<sequence length="76" mass="7638">MPSIASTAAASPPGGETGRPGVTGVRDRRAGGLNGRDQGTITVLLGDAEAMGDDPGIVHELLHMAQGVRTIACVTE</sequence>
<dbReference type="EMBL" id="VGLS01000985">
    <property type="protein sequence ID" value="MBM3226636.1"/>
    <property type="molecule type" value="Genomic_DNA"/>
</dbReference>
<feature type="compositionally biased region" description="Low complexity" evidence="1">
    <location>
        <begin position="1"/>
        <end position="13"/>
    </location>
</feature>
<evidence type="ECO:0000256" key="1">
    <source>
        <dbReference type="SAM" id="MobiDB-lite"/>
    </source>
</evidence>
<protein>
    <submittedName>
        <fullName evidence="2">Uncharacterized protein</fullName>
    </submittedName>
</protein>
<accession>A0A938B4M8</accession>